<dbReference type="OrthoDB" id="5389061at2759"/>
<feature type="chain" id="PRO_5002165531" evidence="1">
    <location>
        <begin position="23"/>
        <end position="228"/>
    </location>
</feature>
<evidence type="ECO:0000313" key="3">
    <source>
        <dbReference type="Proteomes" id="UP000054321"/>
    </source>
</evidence>
<accession>A0A0C3I331</accession>
<dbReference type="HOGENOM" id="CLU_1215103_0_0_1"/>
<dbReference type="EMBL" id="KN832870">
    <property type="protein sequence ID" value="KIN08802.1"/>
    <property type="molecule type" value="Genomic_DNA"/>
</dbReference>
<reference evidence="3" key="2">
    <citation type="submission" date="2015-01" db="EMBL/GenBank/DDBJ databases">
        <title>Evolutionary Origins and Diversification of the Mycorrhizal Mutualists.</title>
        <authorList>
            <consortium name="DOE Joint Genome Institute"/>
            <consortium name="Mycorrhizal Genomics Consortium"/>
            <person name="Kohler A."/>
            <person name="Kuo A."/>
            <person name="Nagy L.G."/>
            <person name="Floudas D."/>
            <person name="Copeland A."/>
            <person name="Barry K.W."/>
            <person name="Cichocki N."/>
            <person name="Veneault-Fourrey C."/>
            <person name="LaButti K."/>
            <person name="Lindquist E.A."/>
            <person name="Lipzen A."/>
            <person name="Lundell T."/>
            <person name="Morin E."/>
            <person name="Murat C."/>
            <person name="Riley R."/>
            <person name="Ohm R."/>
            <person name="Sun H."/>
            <person name="Tunlid A."/>
            <person name="Henrissat B."/>
            <person name="Grigoriev I.V."/>
            <person name="Hibbett D.S."/>
            <person name="Martin F."/>
        </authorList>
    </citation>
    <scope>NUCLEOTIDE SEQUENCE [LARGE SCALE GENOMIC DNA]</scope>
    <source>
        <strain evidence="3">Zn</strain>
    </source>
</reference>
<feature type="signal peptide" evidence="1">
    <location>
        <begin position="1"/>
        <end position="22"/>
    </location>
</feature>
<protein>
    <submittedName>
        <fullName evidence="2">Uncharacterized protein</fullName>
    </submittedName>
</protein>
<evidence type="ECO:0000313" key="2">
    <source>
        <dbReference type="EMBL" id="KIN08802.1"/>
    </source>
</evidence>
<gene>
    <name evidence="2" type="ORF">OIDMADRAFT_175519</name>
</gene>
<organism evidence="2 3">
    <name type="scientific">Oidiodendron maius (strain Zn)</name>
    <dbReference type="NCBI Taxonomy" id="913774"/>
    <lineage>
        <taxon>Eukaryota</taxon>
        <taxon>Fungi</taxon>
        <taxon>Dikarya</taxon>
        <taxon>Ascomycota</taxon>
        <taxon>Pezizomycotina</taxon>
        <taxon>Leotiomycetes</taxon>
        <taxon>Leotiomycetes incertae sedis</taxon>
        <taxon>Myxotrichaceae</taxon>
        <taxon>Oidiodendron</taxon>
    </lineage>
</organism>
<evidence type="ECO:0000256" key="1">
    <source>
        <dbReference type="SAM" id="SignalP"/>
    </source>
</evidence>
<sequence length="228" mass="24068">MHFSSSFTIFLASIVFTDFAIAAPTAANEALVSGTGLFSKIKASKSSWDNVAKACANGATKRDLEARAPPPGFNDVKMDAFLGAGEFPLGLWTEGLVTCLGVGITGTAPASHPKADTRFLLHLPATNQATEVFKGFAAKVKESALTNMEGYLSYPELHSDMPDSGGARATQLSNEDKELTGNMATAILEAVHELIGKAPKVKVRPMNPPGTMQIDHQNHVEINGQAVA</sequence>
<keyword evidence="3" id="KW-1185">Reference proteome</keyword>
<reference evidence="2 3" key="1">
    <citation type="submission" date="2014-04" db="EMBL/GenBank/DDBJ databases">
        <authorList>
            <consortium name="DOE Joint Genome Institute"/>
            <person name="Kuo A."/>
            <person name="Martino E."/>
            <person name="Perotto S."/>
            <person name="Kohler A."/>
            <person name="Nagy L.G."/>
            <person name="Floudas D."/>
            <person name="Copeland A."/>
            <person name="Barry K.W."/>
            <person name="Cichocki N."/>
            <person name="Veneault-Fourrey C."/>
            <person name="LaButti K."/>
            <person name="Lindquist E.A."/>
            <person name="Lipzen A."/>
            <person name="Lundell T."/>
            <person name="Morin E."/>
            <person name="Murat C."/>
            <person name="Sun H."/>
            <person name="Tunlid A."/>
            <person name="Henrissat B."/>
            <person name="Grigoriev I.V."/>
            <person name="Hibbett D.S."/>
            <person name="Martin F."/>
            <person name="Nordberg H.P."/>
            <person name="Cantor M.N."/>
            <person name="Hua S.X."/>
        </authorList>
    </citation>
    <scope>NUCLEOTIDE SEQUENCE [LARGE SCALE GENOMIC DNA]</scope>
    <source>
        <strain evidence="2 3">Zn</strain>
    </source>
</reference>
<name>A0A0C3I331_OIDMZ</name>
<proteinExistence type="predicted"/>
<dbReference type="AlphaFoldDB" id="A0A0C3I331"/>
<dbReference type="Proteomes" id="UP000054321">
    <property type="component" value="Unassembled WGS sequence"/>
</dbReference>
<keyword evidence="1" id="KW-0732">Signal</keyword>
<dbReference type="InParanoid" id="A0A0C3I331"/>